<comment type="caution">
    <text evidence="1">The sequence shown here is derived from an EMBL/GenBank/DDBJ whole genome shotgun (WGS) entry which is preliminary data.</text>
</comment>
<dbReference type="EMBL" id="JWZT01000824">
    <property type="protein sequence ID" value="KII73471.1"/>
    <property type="molecule type" value="Genomic_DNA"/>
</dbReference>
<reference evidence="1 2" key="1">
    <citation type="journal article" date="2014" name="Genome Biol. Evol.">
        <title>The genome of the myxosporean Thelohanellus kitauei shows adaptations to nutrient acquisition within its fish host.</title>
        <authorList>
            <person name="Yang Y."/>
            <person name="Xiong J."/>
            <person name="Zhou Z."/>
            <person name="Huo F."/>
            <person name="Miao W."/>
            <person name="Ran C."/>
            <person name="Liu Y."/>
            <person name="Zhang J."/>
            <person name="Feng J."/>
            <person name="Wang M."/>
            <person name="Wang M."/>
            <person name="Wang L."/>
            <person name="Yao B."/>
        </authorList>
    </citation>
    <scope>NUCLEOTIDE SEQUENCE [LARGE SCALE GENOMIC DNA]</scope>
    <source>
        <strain evidence="1">Wuqing</strain>
    </source>
</reference>
<sequence>MLQNSPSYDNECSSNKNYNCISEVLSYSLKITCNKLCTEHTGLDQHGRIGVRQSKEGPFVANVKQHQLSNNLRTHLGRICDAPRLPEDFRVHRWTRQALSQYFKDEIPFRTTNAESV</sequence>
<evidence type="ECO:0000313" key="2">
    <source>
        <dbReference type="Proteomes" id="UP000031668"/>
    </source>
</evidence>
<dbReference type="Proteomes" id="UP000031668">
    <property type="component" value="Unassembled WGS sequence"/>
</dbReference>
<keyword evidence="2" id="KW-1185">Reference proteome</keyword>
<organism evidence="1 2">
    <name type="scientific">Thelohanellus kitauei</name>
    <name type="common">Myxosporean</name>
    <dbReference type="NCBI Taxonomy" id="669202"/>
    <lineage>
        <taxon>Eukaryota</taxon>
        <taxon>Metazoa</taxon>
        <taxon>Cnidaria</taxon>
        <taxon>Myxozoa</taxon>
        <taxon>Myxosporea</taxon>
        <taxon>Bivalvulida</taxon>
        <taxon>Platysporina</taxon>
        <taxon>Myxobolidae</taxon>
        <taxon>Thelohanellus</taxon>
    </lineage>
</organism>
<proteinExistence type="predicted"/>
<dbReference type="AlphaFoldDB" id="A0A0C2N1G9"/>
<protein>
    <submittedName>
        <fullName evidence="1">Uncharacterized protein</fullName>
    </submittedName>
</protein>
<gene>
    <name evidence="1" type="ORF">RF11_04295</name>
</gene>
<name>A0A0C2N1G9_THEKT</name>
<evidence type="ECO:0000313" key="1">
    <source>
        <dbReference type="EMBL" id="KII73471.1"/>
    </source>
</evidence>
<accession>A0A0C2N1G9</accession>